<keyword evidence="8" id="KW-1185">Reference proteome</keyword>
<accession>A0A4P6JIC9</accession>
<dbReference type="AlphaFoldDB" id="A0A4P6JIC9"/>
<evidence type="ECO:0000256" key="2">
    <source>
        <dbReference type="ARBA" id="ARBA00022692"/>
    </source>
</evidence>
<dbReference type="GO" id="GO:0016020">
    <property type="term" value="C:membrane"/>
    <property type="evidence" value="ECO:0007669"/>
    <property type="project" value="UniProtKB-SubCell"/>
</dbReference>
<evidence type="ECO:0000256" key="1">
    <source>
        <dbReference type="ARBA" id="ARBA00004141"/>
    </source>
</evidence>
<feature type="transmembrane region" description="Helical" evidence="5">
    <location>
        <begin position="152"/>
        <end position="176"/>
    </location>
</feature>
<dbReference type="InterPro" id="IPR009908">
    <property type="entry name" value="Methylamine_util_MauE"/>
</dbReference>
<evidence type="ECO:0000259" key="6">
    <source>
        <dbReference type="Pfam" id="PF07291"/>
    </source>
</evidence>
<comment type="subcellular location">
    <subcellularLocation>
        <location evidence="1">Membrane</location>
        <topology evidence="1">Multi-pass membrane protein</topology>
    </subcellularLocation>
</comment>
<reference evidence="7 8" key="1">
    <citation type="submission" date="2019-01" db="EMBL/GenBank/DDBJ databases">
        <title>Ktedonosporobacter rubrisoli SCAWS-G2.</title>
        <authorList>
            <person name="Huang Y."/>
            <person name="Yan B."/>
        </authorList>
    </citation>
    <scope>NUCLEOTIDE SEQUENCE [LARGE SCALE GENOMIC DNA]</scope>
    <source>
        <strain evidence="7 8">SCAWS-G2</strain>
    </source>
</reference>
<keyword evidence="2 5" id="KW-0812">Transmembrane</keyword>
<dbReference type="OrthoDB" id="9809646at2"/>
<feature type="transmembrane region" description="Helical" evidence="5">
    <location>
        <begin position="80"/>
        <end position="100"/>
    </location>
</feature>
<evidence type="ECO:0000256" key="3">
    <source>
        <dbReference type="ARBA" id="ARBA00022989"/>
    </source>
</evidence>
<dbReference type="UniPathway" id="UPA00895"/>
<evidence type="ECO:0000256" key="4">
    <source>
        <dbReference type="ARBA" id="ARBA00023136"/>
    </source>
</evidence>
<dbReference type="Proteomes" id="UP000290365">
    <property type="component" value="Chromosome"/>
</dbReference>
<feature type="transmembrane region" description="Helical" evidence="5">
    <location>
        <begin position="6"/>
        <end position="27"/>
    </location>
</feature>
<feature type="transmembrane region" description="Helical" evidence="5">
    <location>
        <begin position="121"/>
        <end position="140"/>
    </location>
</feature>
<feature type="transmembrane region" description="Helical" evidence="5">
    <location>
        <begin position="48"/>
        <end position="74"/>
    </location>
</feature>
<keyword evidence="4 5" id="KW-0472">Membrane</keyword>
<dbReference type="Pfam" id="PF07291">
    <property type="entry name" value="MauE"/>
    <property type="match status" value="1"/>
</dbReference>
<keyword evidence="3 5" id="KW-1133">Transmembrane helix</keyword>
<dbReference type="RefSeq" id="WP_129885414.1">
    <property type="nucleotide sequence ID" value="NZ_CP035758.1"/>
</dbReference>
<evidence type="ECO:0000256" key="5">
    <source>
        <dbReference type="SAM" id="Phobius"/>
    </source>
</evidence>
<evidence type="ECO:0000313" key="8">
    <source>
        <dbReference type="Proteomes" id="UP000290365"/>
    </source>
</evidence>
<dbReference type="KEGG" id="kbs:EPA93_01915"/>
<sequence>MFSTQLLSCILIFCRVAIGLVFVVSFGSKIVNVSAFRDTITSFRLLPAALSVIIAWLILGGELTVVICLAFGSWLLFPGFGLAFALLLLFSVAMTMVLLRGIHTSCNCFGASKNPVTLSDIWRNAGFIGCTLLGSAILLLRPVSAGSSTSEWLLSGVSAGIFVLIWLQLGQIIQLFRAN</sequence>
<gene>
    <name evidence="7" type="ORF">EPA93_01915</name>
</gene>
<protein>
    <recommendedName>
        <fullName evidence="6">Methylamine utilisation protein MauE domain-containing protein</fullName>
    </recommendedName>
</protein>
<dbReference type="EMBL" id="CP035758">
    <property type="protein sequence ID" value="QBD74815.1"/>
    <property type="molecule type" value="Genomic_DNA"/>
</dbReference>
<feature type="domain" description="Methylamine utilisation protein MauE" evidence="6">
    <location>
        <begin position="10"/>
        <end position="134"/>
    </location>
</feature>
<organism evidence="7 8">
    <name type="scientific">Ktedonosporobacter rubrisoli</name>
    <dbReference type="NCBI Taxonomy" id="2509675"/>
    <lineage>
        <taxon>Bacteria</taxon>
        <taxon>Bacillati</taxon>
        <taxon>Chloroflexota</taxon>
        <taxon>Ktedonobacteria</taxon>
        <taxon>Ktedonobacterales</taxon>
        <taxon>Ktedonosporobacteraceae</taxon>
        <taxon>Ktedonosporobacter</taxon>
    </lineage>
</organism>
<dbReference type="GO" id="GO:0030416">
    <property type="term" value="P:methylamine metabolic process"/>
    <property type="evidence" value="ECO:0007669"/>
    <property type="project" value="InterPro"/>
</dbReference>
<proteinExistence type="predicted"/>
<name>A0A4P6JIC9_KTERU</name>
<evidence type="ECO:0000313" key="7">
    <source>
        <dbReference type="EMBL" id="QBD74815.1"/>
    </source>
</evidence>